<keyword evidence="2" id="KW-1185">Reference proteome</keyword>
<dbReference type="EMBL" id="SHKY01000001">
    <property type="protein sequence ID" value="RZU54520.1"/>
    <property type="molecule type" value="Genomic_DNA"/>
</dbReference>
<dbReference type="OrthoDB" id="3608488at2"/>
<evidence type="ECO:0000313" key="1">
    <source>
        <dbReference type="EMBL" id="RZU54520.1"/>
    </source>
</evidence>
<name>A0A4Q7ZTG0_9ACTN</name>
<organism evidence="1 2">
    <name type="scientific">Krasilnikovia cinnamomea</name>
    <dbReference type="NCBI Taxonomy" id="349313"/>
    <lineage>
        <taxon>Bacteria</taxon>
        <taxon>Bacillati</taxon>
        <taxon>Actinomycetota</taxon>
        <taxon>Actinomycetes</taxon>
        <taxon>Micromonosporales</taxon>
        <taxon>Micromonosporaceae</taxon>
        <taxon>Krasilnikovia</taxon>
    </lineage>
</organism>
<comment type="caution">
    <text evidence="1">The sequence shown here is derived from an EMBL/GenBank/DDBJ whole genome shotgun (WGS) entry which is preliminary data.</text>
</comment>
<dbReference type="RefSeq" id="WP_130512862.1">
    <property type="nucleotide sequence ID" value="NZ_SHKY01000001.1"/>
</dbReference>
<dbReference type="Gene3D" id="1.10.620.20">
    <property type="entry name" value="Ribonucleotide Reductase, subunit A"/>
    <property type="match status" value="1"/>
</dbReference>
<sequence length="296" mass="33868">MTHPIAAPPRPADARLGELVQHLCAESAREHQPSPGPWPAAATLDRHQWFTSPELVSLYATARWPELSDAQRRALSFWEAVNFYSQNIHGERLLIDGLRARLDSPATAFMAPYLARMIEEEERHSAYFTRFCESYAGRIYPERMLTLAQDPPQAADFLFFARVMIFEDIVDCLNIRMAADDRLVAVARWINHDHHREERRHLAFGRRVVLRLFADGLREWPQPLLDEIRAALAGYVHAVWRTFYNPQAYADAGLDEPWRLAAEAFADPAAEAHRAAISRRCLRFLHKHGVLVGGAR</sequence>
<dbReference type="InterPro" id="IPR012348">
    <property type="entry name" value="RNR-like"/>
</dbReference>
<evidence type="ECO:0000313" key="2">
    <source>
        <dbReference type="Proteomes" id="UP000292564"/>
    </source>
</evidence>
<proteinExistence type="predicted"/>
<dbReference type="InterPro" id="IPR009078">
    <property type="entry name" value="Ferritin-like_SF"/>
</dbReference>
<protein>
    <submittedName>
        <fullName evidence="1">Para-aminobenzoate N-oxygenase AurF</fullName>
    </submittedName>
</protein>
<dbReference type="Proteomes" id="UP000292564">
    <property type="component" value="Unassembled WGS sequence"/>
</dbReference>
<dbReference type="GO" id="GO:0016491">
    <property type="term" value="F:oxidoreductase activity"/>
    <property type="evidence" value="ECO:0007669"/>
    <property type="project" value="InterPro"/>
</dbReference>
<dbReference type="AlphaFoldDB" id="A0A4Q7ZTG0"/>
<dbReference type="Pfam" id="PF11583">
    <property type="entry name" value="AurF"/>
    <property type="match status" value="1"/>
</dbReference>
<dbReference type="InterPro" id="IPR025859">
    <property type="entry name" value="AurF/CmlI"/>
</dbReference>
<gene>
    <name evidence="1" type="ORF">EV385_6471</name>
</gene>
<accession>A0A4Q7ZTG0</accession>
<dbReference type="SUPFAM" id="SSF47240">
    <property type="entry name" value="Ferritin-like"/>
    <property type="match status" value="1"/>
</dbReference>
<reference evidence="1 2" key="1">
    <citation type="submission" date="2019-02" db="EMBL/GenBank/DDBJ databases">
        <title>Sequencing the genomes of 1000 actinobacteria strains.</title>
        <authorList>
            <person name="Klenk H.-P."/>
        </authorList>
    </citation>
    <scope>NUCLEOTIDE SEQUENCE [LARGE SCALE GENOMIC DNA]</scope>
    <source>
        <strain evidence="1 2">DSM 45162</strain>
    </source>
</reference>